<name>A0A395NLC3_TRIAR</name>
<dbReference type="InterPro" id="IPR029063">
    <property type="entry name" value="SAM-dependent_MTases_sf"/>
</dbReference>
<evidence type="ECO:0000256" key="1">
    <source>
        <dbReference type="ARBA" id="ARBA00008361"/>
    </source>
</evidence>
<comment type="caution">
    <text evidence="5">The sequence shown here is derived from an EMBL/GenBank/DDBJ whole genome shotgun (WGS) entry which is preliminary data.</text>
</comment>
<dbReference type="Pfam" id="PF08241">
    <property type="entry name" value="Methyltransf_11"/>
    <property type="match status" value="1"/>
</dbReference>
<comment type="similarity">
    <text evidence="1">Belongs to the methyltransferase superfamily.</text>
</comment>
<dbReference type="GO" id="GO:0032259">
    <property type="term" value="P:methylation"/>
    <property type="evidence" value="ECO:0007669"/>
    <property type="project" value="UniProtKB-KW"/>
</dbReference>
<dbReference type="InterPro" id="IPR013216">
    <property type="entry name" value="Methyltransf_11"/>
</dbReference>
<evidence type="ECO:0000313" key="5">
    <source>
        <dbReference type="EMBL" id="RFU76860.1"/>
    </source>
</evidence>
<dbReference type="AlphaFoldDB" id="A0A395NLC3"/>
<dbReference type="SUPFAM" id="SSF53335">
    <property type="entry name" value="S-adenosyl-L-methionine-dependent methyltransferases"/>
    <property type="match status" value="1"/>
</dbReference>
<dbReference type="InterPro" id="IPR051419">
    <property type="entry name" value="Lys/N-term_MeTrsfase_sf"/>
</dbReference>
<accession>A0A395NLC3</accession>
<evidence type="ECO:0000256" key="3">
    <source>
        <dbReference type="ARBA" id="ARBA00022679"/>
    </source>
</evidence>
<dbReference type="OrthoDB" id="411785at2759"/>
<keyword evidence="6" id="KW-1185">Reference proteome</keyword>
<sequence length="207" mass="23355">MPVDFDKQTYWHNRFSTESSFEWLLSSTDFISILKPLLANLDPSLARILHLGSGTSDLQNHFRRLGFLDVTNIDYEPLAVARGRQLEEQAFGDVKLKYAVADATQLTLPNENKTPGLQHNNKFDLVVDKSTVDAVSCGGEEQLLRMARCIKECLADGAVWISLTYSASRFDIDGLPFNVEILAKVPTPKIKPTDPDIFHWCYLLRPI</sequence>
<dbReference type="PANTHER" id="PTHR12176">
    <property type="entry name" value="SAM-DEPENDENT METHYLTRANSFERASE SUPERFAMILY PROTEIN"/>
    <property type="match status" value="1"/>
</dbReference>
<dbReference type="EMBL" id="PXOA01000322">
    <property type="protein sequence ID" value="RFU76860.1"/>
    <property type="molecule type" value="Genomic_DNA"/>
</dbReference>
<dbReference type="CDD" id="cd02440">
    <property type="entry name" value="AdoMet_MTases"/>
    <property type="match status" value="1"/>
</dbReference>
<protein>
    <submittedName>
        <fullName evidence="5">Hyoothetical</fullName>
    </submittedName>
</protein>
<feature type="domain" description="Methyltransferase type 11" evidence="4">
    <location>
        <begin position="49"/>
        <end position="135"/>
    </location>
</feature>
<keyword evidence="2" id="KW-0489">Methyltransferase</keyword>
<evidence type="ECO:0000313" key="6">
    <source>
        <dbReference type="Proteomes" id="UP000266272"/>
    </source>
</evidence>
<dbReference type="Gene3D" id="3.40.50.150">
    <property type="entry name" value="Vaccinia Virus protein VP39"/>
    <property type="match status" value="1"/>
</dbReference>
<evidence type="ECO:0000259" key="4">
    <source>
        <dbReference type="Pfam" id="PF08241"/>
    </source>
</evidence>
<dbReference type="Proteomes" id="UP000266272">
    <property type="component" value="Unassembled WGS sequence"/>
</dbReference>
<dbReference type="GO" id="GO:0008757">
    <property type="term" value="F:S-adenosylmethionine-dependent methyltransferase activity"/>
    <property type="evidence" value="ECO:0007669"/>
    <property type="project" value="InterPro"/>
</dbReference>
<proteinExistence type="inferred from homology"/>
<reference evidence="5 6" key="1">
    <citation type="journal article" date="2018" name="PLoS Pathog.">
        <title>Evolution of structural diversity of trichothecenes, a family of toxins produced by plant pathogenic and entomopathogenic fungi.</title>
        <authorList>
            <person name="Proctor R.H."/>
            <person name="McCormick S.P."/>
            <person name="Kim H.S."/>
            <person name="Cardoza R.E."/>
            <person name="Stanley A.M."/>
            <person name="Lindo L."/>
            <person name="Kelly A."/>
            <person name="Brown D.W."/>
            <person name="Lee T."/>
            <person name="Vaughan M.M."/>
            <person name="Alexander N.J."/>
            <person name="Busman M."/>
            <person name="Gutierrez S."/>
        </authorList>
    </citation>
    <scope>NUCLEOTIDE SEQUENCE [LARGE SCALE GENOMIC DNA]</scope>
    <source>
        <strain evidence="5 6">IBT 40837</strain>
    </source>
</reference>
<keyword evidence="3" id="KW-0808">Transferase</keyword>
<evidence type="ECO:0000256" key="2">
    <source>
        <dbReference type="ARBA" id="ARBA00022603"/>
    </source>
</evidence>
<organism evidence="5 6">
    <name type="scientific">Trichoderma arundinaceum</name>
    <dbReference type="NCBI Taxonomy" id="490622"/>
    <lineage>
        <taxon>Eukaryota</taxon>
        <taxon>Fungi</taxon>
        <taxon>Dikarya</taxon>
        <taxon>Ascomycota</taxon>
        <taxon>Pezizomycotina</taxon>
        <taxon>Sordariomycetes</taxon>
        <taxon>Hypocreomycetidae</taxon>
        <taxon>Hypocreales</taxon>
        <taxon>Hypocreaceae</taxon>
        <taxon>Trichoderma</taxon>
    </lineage>
</organism>
<gene>
    <name evidence="5" type="ORF">TARUN_5353</name>
</gene>